<name>A0ABY7C4Q5_9HYPH</name>
<dbReference type="Gene3D" id="1.10.10.2520">
    <property type="entry name" value="Cell wall hydrolase SleB, domain 1"/>
    <property type="match status" value="1"/>
</dbReference>
<dbReference type="GO" id="GO:0016787">
    <property type="term" value="F:hydrolase activity"/>
    <property type="evidence" value="ECO:0007669"/>
    <property type="project" value="UniProtKB-KW"/>
</dbReference>
<accession>A0ABY7C4Q5</accession>
<evidence type="ECO:0000259" key="1">
    <source>
        <dbReference type="Pfam" id="PF07486"/>
    </source>
</evidence>
<feature type="domain" description="Cell wall hydrolase SleB" evidence="1">
    <location>
        <begin position="24"/>
        <end position="120"/>
    </location>
</feature>
<gene>
    <name evidence="2" type="ORF">OH818_03790</name>
</gene>
<keyword evidence="3" id="KW-1185">Reference proteome</keyword>
<dbReference type="Proteomes" id="UP001164020">
    <property type="component" value="Chromosome"/>
</dbReference>
<sequence length="233" mass="25168">MGRRVMSEHECMTRVMYFESNRSSPEGMLAVGTVVMNRVESEKYPNSVCAVVGQKKQFAPGVLSREMGKGSKLAAEMATKVMKGGRHSYVRDAKFFHTAGMTFPYTNMHYLVEAGGNVFYEKRKNARRKSDPAFVNPPGLEAANRAARVMLTGYQTTSAQRGYRSAPVQALAAQAPRGLAPAHVRQPQALPVPAAPPLPMETFAASAPMQSSAGQAMLQPISIDDVIAANGGF</sequence>
<dbReference type="Pfam" id="PF07486">
    <property type="entry name" value="Hydrolase_2"/>
    <property type="match status" value="1"/>
</dbReference>
<evidence type="ECO:0000313" key="3">
    <source>
        <dbReference type="Proteomes" id="UP001164020"/>
    </source>
</evidence>
<protein>
    <submittedName>
        <fullName evidence="2">Cell wall hydrolase</fullName>
    </submittedName>
</protein>
<evidence type="ECO:0000313" key="2">
    <source>
        <dbReference type="EMBL" id="WAP71056.1"/>
    </source>
</evidence>
<proteinExistence type="predicted"/>
<dbReference type="EMBL" id="CP114029">
    <property type="protein sequence ID" value="WAP71056.1"/>
    <property type="molecule type" value="Genomic_DNA"/>
</dbReference>
<reference evidence="2" key="1">
    <citation type="submission" date="2022-12" db="EMBL/GenBank/DDBJ databases">
        <title>Jiella pelagia sp. nov., isolated from phosphonate enriched culture of Northwest Pacific surface seawater.</title>
        <authorList>
            <person name="Shin D.Y."/>
            <person name="Hwang C.Y."/>
        </authorList>
    </citation>
    <scope>NUCLEOTIDE SEQUENCE</scope>
    <source>
        <strain evidence="2">HL-NP1</strain>
    </source>
</reference>
<organism evidence="2 3">
    <name type="scientific">Jiella pelagia</name>
    <dbReference type="NCBI Taxonomy" id="2986949"/>
    <lineage>
        <taxon>Bacteria</taxon>
        <taxon>Pseudomonadati</taxon>
        <taxon>Pseudomonadota</taxon>
        <taxon>Alphaproteobacteria</taxon>
        <taxon>Hyphomicrobiales</taxon>
        <taxon>Aurantimonadaceae</taxon>
        <taxon>Jiella</taxon>
    </lineage>
</organism>
<keyword evidence="2" id="KW-0378">Hydrolase</keyword>
<dbReference type="InterPro" id="IPR011105">
    <property type="entry name" value="Cell_wall_hydrolase_SleB"/>
</dbReference>
<dbReference type="InterPro" id="IPR042047">
    <property type="entry name" value="SleB_dom1"/>
</dbReference>